<name>A0A3M9MHP3_9MICO</name>
<reference evidence="1 2" key="1">
    <citation type="submission" date="2018-11" db="EMBL/GenBank/DDBJ databases">
        <title>Draft genome of Simplicispira Flexivirga sp. BO-16.</title>
        <authorList>
            <person name="Im W.T."/>
        </authorList>
    </citation>
    <scope>NUCLEOTIDE SEQUENCE [LARGE SCALE GENOMIC DNA]</scope>
    <source>
        <strain evidence="1 2">BO-16</strain>
    </source>
</reference>
<proteinExistence type="predicted"/>
<evidence type="ECO:0000313" key="1">
    <source>
        <dbReference type="EMBL" id="RNI25082.1"/>
    </source>
</evidence>
<organism evidence="1 2">
    <name type="scientific">Flexivirga caeni</name>
    <dbReference type="NCBI Taxonomy" id="2294115"/>
    <lineage>
        <taxon>Bacteria</taxon>
        <taxon>Bacillati</taxon>
        <taxon>Actinomycetota</taxon>
        <taxon>Actinomycetes</taxon>
        <taxon>Micrococcales</taxon>
        <taxon>Dermacoccaceae</taxon>
        <taxon>Flexivirga</taxon>
    </lineage>
</organism>
<sequence>MVAMPGTQRRSAAGPVPVIPYYRLKNRKEHDHDDGCSYHFDERAGDLVTEHREEIERDADTYVLILRDPRSLAAPGDDEDDDGDGRMVRTDVESSGGAALHPTIQAARAIARLLRHFQNDPDALARFEATYHGARIPWTDFFFDAEQDAARLSDRLSAPNQYPIAVLGQATLIQPFKSGSGGRSVHLHTPRGAKGPDGRWVNAVMRASNPRFLGYAVGDAILGYGSWELYPESGGPRVAACLWCDTGSATVKFE</sequence>
<gene>
    <name evidence="1" type="ORF">EFY87_00020</name>
</gene>
<comment type="caution">
    <text evidence="1">The sequence shown here is derived from an EMBL/GenBank/DDBJ whole genome shotgun (WGS) entry which is preliminary data.</text>
</comment>
<dbReference type="EMBL" id="RJJQ01000001">
    <property type="protein sequence ID" value="RNI25082.1"/>
    <property type="molecule type" value="Genomic_DNA"/>
</dbReference>
<evidence type="ECO:0000313" key="2">
    <source>
        <dbReference type="Proteomes" id="UP000271678"/>
    </source>
</evidence>
<accession>A0A3M9MHP3</accession>
<dbReference type="Proteomes" id="UP000271678">
    <property type="component" value="Unassembled WGS sequence"/>
</dbReference>
<dbReference type="AlphaFoldDB" id="A0A3M9MHP3"/>
<keyword evidence="2" id="KW-1185">Reference proteome</keyword>
<protein>
    <submittedName>
        <fullName evidence="1">Uncharacterized protein</fullName>
    </submittedName>
</protein>